<protein>
    <submittedName>
        <fullName evidence="1">Type VI secretion protein</fullName>
    </submittedName>
</protein>
<dbReference type="PANTHER" id="PTHR35566:SF1">
    <property type="entry name" value="TYPE VI SECRETION SYSTEM BASEPLATE COMPONENT TSSK1"/>
    <property type="match status" value="1"/>
</dbReference>
<name>A0A1R1JAB7_9BURK</name>
<evidence type="ECO:0000313" key="2">
    <source>
        <dbReference type="Proteomes" id="UP000187194"/>
    </source>
</evidence>
<evidence type="ECO:0000313" key="1">
    <source>
        <dbReference type="EMBL" id="OMG72254.1"/>
    </source>
</evidence>
<reference evidence="1 2" key="1">
    <citation type="submission" date="2017-01" db="EMBL/GenBank/DDBJ databases">
        <title>Phylogeographic, genomic and meropenem susceptibility analysis of Burkholderia ubonensis.</title>
        <authorList>
            <person name="Price E.P."/>
            <person name="Sarovich D.S."/>
            <person name="Webb J.R."/>
            <person name="Hall C.M."/>
            <person name="Sahl J.W."/>
            <person name="Kaestli M."/>
            <person name="Mayo M."/>
            <person name="Harrington G."/>
            <person name="Baker A.L."/>
            <person name="Sidak-Loftis L.C."/>
            <person name="Lummis M."/>
            <person name="Schupp J.M."/>
            <person name="Gillece J.D."/>
            <person name="Tuanyok A."/>
            <person name="Warner J."/>
            <person name="Busch J.D."/>
            <person name="Keim P."/>
            <person name="Currie B.J."/>
            <person name="Wagner D.M."/>
        </authorList>
    </citation>
    <scope>NUCLEOTIDE SEQUENCE [LARGE SCALE GENOMIC DNA]</scope>
    <source>
        <strain evidence="1 2">A21</strain>
    </source>
</reference>
<gene>
    <name evidence="1" type="ORF">BW685_17110</name>
</gene>
<proteinExistence type="predicted"/>
<dbReference type="Proteomes" id="UP000187194">
    <property type="component" value="Unassembled WGS sequence"/>
</dbReference>
<dbReference type="PANTHER" id="PTHR35566">
    <property type="entry name" value="BLR3599 PROTEIN"/>
    <property type="match status" value="1"/>
</dbReference>
<dbReference type="EMBL" id="MTJZ01000019">
    <property type="protein sequence ID" value="OMG72254.1"/>
    <property type="molecule type" value="Genomic_DNA"/>
</dbReference>
<dbReference type="Pfam" id="PF05936">
    <property type="entry name" value="T6SS_VasE"/>
    <property type="match status" value="1"/>
</dbReference>
<sequence length="448" mass="49828">MSYSAKVLWGEGLFLRPQHFQRQDAYHEARLFESIQAIQPYNWGVRTVRFDRDALGSNVLRLAELSLVFPDGVLYAAPQADDLPPPVALDTLPEGINEFVFYLALHPLRENGANYNDDPATGFTTRFVSEQTSVADNFTDAAEADVTFLKTQVKLIAHSEPRDQLLSVPLVRVRRTATSGFEIDDSFVPPCLAIEASPILHQRLRQLIDALQAKVNALYGFHREPSKNIIEFRSGDIASFWLLHTANAAFATLAHLHQHAALHPERLFQELLRLAGQLMTFSKGYTLADLPAYRHDDPGPGFARLDLILRELLDTVISTRYFAITLDEVRPSFHLGRLDSGKIDEKTAFYLAVSADLPSVELVDAVPARFKVGAPDDVDKLVLSAMPGVRLSYTPQVPPAIPVRPGACYFALDTRGALYERMLQAQSAMIYAPTGINDLKFELIAVTS</sequence>
<organism evidence="1 2">
    <name type="scientific">Burkholderia ubonensis</name>
    <dbReference type="NCBI Taxonomy" id="101571"/>
    <lineage>
        <taxon>Bacteria</taxon>
        <taxon>Pseudomonadati</taxon>
        <taxon>Pseudomonadota</taxon>
        <taxon>Betaproteobacteria</taxon>
        <taxon>Burkholderiales</taxon>
        <taxon>Burkholderiaceae</taxon>
        <taxon>Burkholderia</taxon>
        <taxon>Burkholderia cepacia complex</taxon>
    </lineage>
</organism>
<dbReference type="RefSeq" id="WP_059775378.1">
    <property type="nucleotide sequence ID" value="NZ_JBGRUP010000015.1"/>
</dbReference>
<comment type="caution">
    <text evidence="1">The sequence shown here is derived from an EMBL/GenBank/DDBJ whole genome shotgun (WGS) entry which is preliminary data.</text>
</comment>
<dbReference type="AlphaFoldDB" id="A0A1R1JAB7"/>
<dbReference type="InterPro" id="IPR010263">
    <property type="entry name" value="T6SS_TssK"/>
</dbReference>
<dbReference type="NCBIfam" id="TIGR03353">
    <property type="entry name" value="VI_chp_4"/>
    <property type="match status" value="1"/>
</dbReference>
<accession>A0A1R1JAB7</accession>